<geneLocation type="plasmid" evidence="3">
    <name>pVP-R2lc02</name>
</geneLocation>
<dbReference type="Pfam" id="PF00550">
    <property type="entry name" value="PP-binding"/>
    <property type="match status" value="1"/>
</dbReference>
<feature type="domain" description="Carrier" evidence="1">
    <location>
        <begin position="7"/>
        <end position="90"/>
    </location>
</feature>
<dbReference type="RefSeq" id="WP_124215890.1">
    <property type="nucleotide sequence ID" value="NZ_CM011640.1"/>
</dbReference>
<dbReference type="Proteomes" id="UP000276940">
    <property type="component" value="Plasmid pVP-R2lc02"/>
</dbReference>
<accession>A0A3M6SGS1</accession>
<dbReference type="Gene3D" id="1.10.1200.10">
    <property type="entry name" value="ACP-like"/>
    <property type="match status" value="1"/>
</dbReference>
<evidence type="ECO:0000259" key="1">
    <source>
        <dbReference type="PROSITE" id="PS50075"/>
    </source>
</evidence>
<evidence type="ECO:0000313" key="2">
    <source>
        <dbReference type="EMBL" id="MRG90114.1"/>
    </source>
</evidence>
<evidence type="ECO:0000313" key="3">
    <source>
        <dbReference type="EMBL" id="RMX26561.1"/>
    </source>
</evidence>
<gene>
    <name evidence="3" type="ORF">C5O77_01055</name>
    <name evidence="2" type="ORF">GIX76_09000</name>
</gene>
<proteinExistence type="predicted"/>
<comment type="caution">
    <text evidence="3">The sequence shown here is derived from an EMBL/GenBank/DDBJ whole genome shotgun (WGS) entry which is preliminary data.</text>
</comment>
<reference evidence="3" key="1">
    <citation type="journal article" date="2018" name="J Appl Environ Microbiol">
        <title>The gut symbionts Lactobacillus reuteri R2lc and 2010 encode a polyketide synthase cluster that activates the mammalian aryl-hydrocarbon receptor.</title>
        <authorList>
            <person name="Ozcam M."/>
            <person name="Roos S."/>
            <person name="Van Pijkeren J.P."/>
        </authorList>
    </citation>
    <scope>NUCLEOTIDE SEQUENCE [LARGE SCALE GENOMIC DNA]</scope>
    <source>
        <strain evidence="3">R2lc</strain>
        <plasmid evidence="3">pVP-R2lc02</plasmid>
    </source>
</reference>
<organism evidence="3">
    <name type="scientific">Limosilactobacillus reuteri</name>
    <name type="common">Lactobacillus reuteri</name>
    <dbReference type="NCBI Taxonomy" id="1598"/>
    <lineage>
        <taxon>Bacteria</taxon>
        <taxon>Bacillati</taxon>
        <taxon>Bacillota</taxon>
        <taxon>Bacilli</taxon>
        <taxon>Lactobacillales</taxon>
        <taxon>Lactobacillaceae</taxon>
        <taxon>Limosilactobacillus</taxon>
    </lineage>
</organism>
<dbReference type="InterPro" id="IPR036736">
    <property type="entry name" value="ACP-like_sf"/>
</dbReference>
<name>A0A3M6SGS1_LIMRT</name>
<dbReference type="SUPFAM" id="SSF47336">
    <property type="entry name" value="ACP-like"/>
    <property type="match status" value="1"/>
</dbReference>
<evidence type="ECO:0000313" key="4">
    <source>
        <dbReference type="Proteomes" id="UP000460207"/>
    </source>
</evidence>
<dbReference type="AlphaFoldDB" id="A0A3M6SGS1"/>
<sequence length="90" mass="10260">MKHSIEEIKDILKEKVLIERLELDDVEPDDISDNENLFDEEGLALDSVEALDIMTGISEEFGIDTSMLGQEDINHFQSVNDMAKYISENE</sequence>
<dbReference type="InterPro" id="IPR009081">
    <property type="entry name" value="PP-bd_ACP"/>
</dbReference>
<dbReference type="EMBL" id="WJND01000018">
    <property type="protein sequence ID" value="MRG90114.1"/>
    <property type="molecule type" value="Genomic_DNA"/>
</dbReference>
<protein>
    <submittedName>
        <fullName evidence="3">Acyl carrier protein</fullName>
    </submittedName>
</protein>
<keyword evidence="3" id="KW-0614">Plasmid</keyword>
<dbReference type="EMBL" id="PTLS01000016">
    <property type="protein sequence ID" value="RMX26561.1"/>
    <property type="molecule type" value="Genomic_DNA"/>
</dbReference>
<dbReference type="Proteomes" id="UP000460207">
    <property type="component" value="Unassembled WGS sequence"/>
</dbReference>
<dbReference type="PROSITE" id="PS50075">
    <property type="entry name" value="CARRIER"/>
    <property type="match status" value="1"/>
</dbReference>
<reference evidence="2 4" key="2">
    <citation type="submission" date="2019-11" db="EMBL/GenBank/DDBJ databases">
        <title>Draft genome sequence of 12 host-associated Lactobacillus reuteri rodent strains.</title>
        <authorList>
            <person name="Zhang S."/>
            <person name="Ozcam M."/>
            <person name="Van Pijkeren J.P."/>
        </authorList>
    </citation>
    <scope>NUCLEOTIDE SEQUENCE [LARGE SCALE GENOMIC DNA]</scope>
    <source>
        <strain evidence="2 4">N4I</strain>
    </source>
</reference>